<dbReference type="InterPro" id="IPR051164">
    <property type="entry name" value="NmrA-like_oxidored"/>
</dbReference>
<accession>A0A225AS62</accession>
<feature type="domain" description="NmrA-like" evidence="3">
    <location>
        <begin position="7"/>
        <end position="305"/>
    </location>
</feature>
<dbReference type="SUPFAM" id="SSF51735">
    <property type="entry name" value="NAD(P)-binding Rossmann-fold domains"/>
    <property type="match status" value="1"/>
</dbReference>
<keyword evidence="5" id="KW-1185">Reference proteome</keyword>
<dbReference type="AlphaFoldDB" id="A0A225AS62"/>
<dbReference type="RefSeq" id="XP_020121315.1">
    <property type="nucleotide sequence ID" value="XM_020266243.1"/>
</dbReference>
<evidence type="ECO:0000313" key="5">
    <source>
        <dbReference type="Proteomes" id="UP000214365"/>
    </source>
</evidence>
<keyword evidence="2" id="KW-0521">NADP</keyword>
<evidence type="ECO:0000256" key="1">
    <source>
        <dbReference type="ARBA" id="ARBA00006328"/>
    </source>
</evidence>
<sequence>MASTEPKTVVIFGATGIQGGSVAKALLSDPITARQFKVRAVTRDPTKPAAKALIAQGADVGDLEDKESLNSILTGAHALFLVTNFFETYDAALEKRQGKNVADIAKKLGIKHFIWSSLPSISKIFSYQVSNNKFTAAAHFDGKAAVDEYIQSLSIPSTVVRLGIYVDVLLDFIAPLPTNPLSYGLCFPGTSNWKTTLPIIDPSADLGKFIKIVLLNPDKTIGQSYNLAEKYYTLDKVSSILQQRGLKIAPIPVELETFKSGLAAKGVPEFFQTTMEHIIQYIIEYGYFGGEGIDAGLELVNEALTSLEDSCKTNSKIGELINQQ</sequence>
<protein>
    <recommendedName>
        <fullName evidence="3">NmrA-like domain-containing protein</fullName>
    </recommendedName>
</protein>
<dbReference type="CDD" id="cd05251">
    <property type="entry name" value="NmrA_like_SDR_a"/>
    <property type="match status" value="1"/>
</dbReference>
<organism evidence="4 5">
    <name type="scientific">Talaromyces atroroseus</name>
    <dbReference type="NCBI Taxonomy" id="1441469"/>
    <lineage>
        <taxon>Eukaryota</taxon>
        <taxon>Fungi</taxon>
        <taxon>Dikarya</taxon>
        <taxon>Ascomycota</taxon>
        <taxon>Pezizomycotina</taxon>
        <taxon>Eurotiomycetes</taxon>
        <taxon>Eurotiomycetidae</taxon>
        <taxon>Eurotiales</taxon>
        <taxon>Trichocomaceae</taxon>
        <taxon>Talaromyces</taxon>
        <taxon>Talaromyces sect. Trachyspermi</taxon>
    </lineage>
</organism>
<evidence type="ECO:0000259" key="3">
    <source>
        <dbReference type="Pfam" id="PF05368"/>
    </source>
</evidence>
<evidence type="ECO:0000313" key="4">
    <source>
        <dbReference type="EMBL" id="OKL61194.1"/>
    </source>
</evidence>
<dbReference type="Gene3D" id="3.90.25.10">
    <property type="entry name" value="UDP-galactose 4-epimerase, domain 1"/>
    <property type="match status" value="1"/>
</dbReference>
<dbReference type="GeneID" id="31002909"/>
<proteinExistence type="inferred from homology"/>
<comment type="caution">
    <text evidence="4">The sequence shown here is derived from an EMBL/GenBank/DDBJ whole genome shotgun (WGS) entry which is preliminary data.</text>
</comment>
<dbReference type="OrthoDB" id="300709at2759"/>
<gene>
    <name evidence="4" type="ORF">UA08_03154</name>
</gene>
<dbReference type="Pfam" id="PF05368">
    <property type="entry name" value="NmrA"/>
    <property type="match status" value="1"/>
</dbReference>
<dbReference type="EMBL" id="LFMY01000004">
    <property type="protein sequence ID" value="OKL61194.1"/>
    <property type="molecule type" value="Genomic_DNA"/>
</dbReference>
<dbReference type="PANTHER" id="PTHR42748:SF31">
    <property type="entry name" value="NMRA-LIKE DOMAIN-CONTAINING PROTEIN-RELATED"/>
    <property type="match status" value="1"/>
</dbReference>
<dbReference type="InterPro" id="IPR008030">
    <property type="entry name" value="NmrA-like"/>
</dbReference>
<dbReference type="InterPro" id="IPR036291">
    <property type="entry name" value="NAD(P)-bd_dom_sf"/>
</dbReference>
<dbReference type="STRING" id="1441469.A0A225AS62"/>
<name>A0A225AS62_TALAT</name>
<reference evidence="4 5" key="1">
    <citation type="submission" date="2015-06" db="EMBL/GenBank/DDBJ databases">
        <title>Talaromyces atroroseus IBT 11181 draft genome.</title>
        <authorList>
            <person name="Rasmussen K.B."/>
            <person name="Rasmussen S."/>
            <person name="Petersen B."/>
            <person name="Sicheritz-Ponten T."/>
            <person name="Mortensen U.H."/>
            <person name="Thrane U."/>
        </authorList>
    </citation>
    <scope>NUCLEOTIDE SEQUENCE [LARGE SCALE GENOMIC DNA]</scope>
    <source>
        <strain evidence="4 5">IBT 11181</strain>
    </source>
</reference>
<dbReference type="Gene3D" id="3.40.50.720">
    <property type="entry name" value="NAD(P)-binding Rossmann-like Domain"/>
    <property type="match status" value="1"/>
</dbReference>
<dbReference type="GO" id="GO:0005634">
    <property type="term" value="C:nucleus"/>
    <property type="evidence" value="ECO:0007669"/>
    <property type="project" value="TreeGrafter"/>
</dbReference>
<dbReference type="PANTHER" id="PTHR42748">
    <property type="entry name" value="NITROGEN METABOLITE REPRESSION PROTEIN NMRA FAMILY MEMBER"/>
    <property type="match status" value="1"/>
</dbReference>
<comment type="similarity">
    <text evidence="1">Belongs to the NmrA-type oxidoreductase family.</text>
</comment>
<evidence type="ECO:0000256" key="2">
    <source>
        <dbReference type="ARBA" id="ARBA00022857"/>
    </source>
</evidence>
<dbReference type="Proteomes" id="UP000214365">
    <property type="component" value="Unassembled WGS sequence"/>
</dbReference>